<dbReference type="Proteomes" id="UP000183994">
    <property type="component" value="Unassembled WGS sequence"/>
</dbReference>
<dbReference type="Pfam" id="PF18899">
    <property type="entry name" value="DUF5655"/>
    <property type="match status" value="1"/>
</dbReference>
<sequence>MSDIKLFSISGGKVFELQGKSVALEKSLQNLMEANLEAFLGVRFLASEYYTGKAFRGKIDTLGLDENGCPVIIEYKRTLNENVINQGLFYLDWLMDHKAEFELLVMKNIGKKEFETIEWGAPRLLCIAGDFTKYDEHAVAQINRNIELIRYRKNGDELLLLDLVNATTATSSASGSSFAVADSTAPSKAVAAPVKYKTVSEYLSDANQGLTDLFEALKDYLSALGDDVQMKILRFYIAFKRIKNFACLEIRPKSNVLLVYVKVNPDSVALEKGFTRDVRKIGHYGTGDLEITIRSEEDLEKAKDLILKSYEAS</sequence>
<organism evidence="2 3">
    <name type="scientific">Desulfatibacillum alkenivorans DSM 16219</name>
    <dbReference type="NCBI Taxonomy" id="1121393"/>
    <lineage>
        <taxon>Bacteria</taxon>
        <taxon>Pseudomonadati</taxon>
        <taxon>Thermodesulfobacteriota</taxon>
        <taxon>Desulfobacteria</taxon>
        <taxon>Desulfobacterales</taxon>
        <taxon>Desulfatibacillaceae</taxon>
        <taxon>Desulfatibacillum</taxon>
    </lineage>
</organism>
<name>A0A1M6YKI0_9BACT</name>
<dbReference type="AlphaFoldDB" id="A0A1M6YKI0"/>
<dbReference type="RefSeq" id="WP_073478754.1">
    <property type="nucleotide sequence ID" value="NZ_FQZU01000051.1"/>
</dbReference>
<evidence type="ECO:0000313" key="2">
    <source>
        <dbReference type="EMBL" id="SHL18747.1"/>
    </source>
</evidence>
<protein>
    <submittedName>
        <fullName evidence="2">Predicted transport protein</fullName>
    </submittedName>
</protein>
<dbReference type="EMBL" id="FQZU01000051">
    <property type="protein sequence ID" value="SHL18747.1"/>
    <property type="molecule type" value="Genomic_DNA"/>
</dbReference>
<gene>
    <name evidence="2" type="ORF">SAMN02745216_04774</name>
</gene>
<dbReference type="InterPro" id="IPR011856">
    <property type="entry name" value="tRNA_endonuc-like_dom_sf"/>
</dbReference>
<feature type="domain" description="DUF5655" evidence="1">
    <location>
        <begin position="200"/>
        <end position="312"/>
    </location>
</feature>
<dbReference type="InterPro" id="IPR043714">
    <property type="entry name" value="DUF5655"/>
</dbReference>
<dbReference type="Gene3D" id="3.40.1350.10">
    <property type="match status" value="1"/>
</dbReference>
<dbReference type="OrthoDB" id="9798761at2"/>
<accession>A0A1M6YKI0</accession>
<proteinExistence type="predicted"/>
<reference evidence="3" key="1">
    <citation type="submission" date="2016-11" db="EMBL/GenBank/DDBJ databases">
        <authorList>
            <person name="Varghese N."/>
            <person name="Submissions S."/>
        </authorList>
    </citation>
    <scope>NUCLEOTIDE SEQUENCE [LARGE SCALE GENOMIC DNA]</scope>
    <source>
        <strain evidence="3">DSM 16219</strain>
    </source>
</reference>
<dbReference type="GO" id="GO:0003676">
    <property type="term" value="F:nucleic acid binding"/>
    <property type="evidence" value="ECO:0007669"/>
    <property type="project" value="InterPro"/>
</dbReference>
<evidence type="ECO:0000313" key="3">
    <source>
        <dbReference type="Proteomes" id="UP000183994"/>
    </source>
</evidence>
<evidence type="ECO:0000259" key="1">
    <source>
        <dbReference type="Pfam" id="PF18899"/>
    </source>
</evidence>
<keyword evidence="3" id="KW-1185">Reference proteome</keyword>